<dbReference type="AlphaFoldDB" id="A0A3N1D089"/>
<organism evidence="2 3">
    <name type="scientific">Actinocorallia herbida</name>
    <dbReference type="NCBI Taxonomy" id="58109"/>
    <lineage>
        <taxon>Bacteria</taxon>
        <taxon>Bacillati</taxon>
        <taxon>Actinomycetota</taxon>
        <taxon>Actinomycetes</taxon>
        <taxon>Streptosporangiales</taxon>
        <taxon>Thermomonosporaceae</taxon>
        <taxon>Actinocorallia</taxon>
    </lineage>
</organism>
<dbReference type="Proteomes" id="UP000272400">
    <property type="component" value="Unassembled WGS sequence"/>
</dbReference>
<feature type="domain" description="Glyoxalase-like" evidence="1">
    <location>
        <begin position="10"/>
        <end position="176"/>
    </location>
</feature>
<accession>A0A3N1D089</accession>
<sequence>MSGPLLVQATVAAADLAPAAAAARALLGVPPGFPDPELASWGIVNEILGLGDGTYLEIVAPATPESALHGFLKRGEGGYVVGVKVPDTDALVERAAKLGVEVAHRQDFHGADIVQFKPGRLGAMLEADRLPDGAHWHYDTWDTPARPADAPTGRLLAVDLAVTEPEQAAALWAELLDAEPAGPTAITAGDAVIRFVPATGRRGLVAADIAAPEAAEHTVAGLLLRLTPKETA</sequence>
<name>A0A3N1D089_9ACTN</name>
<dbReference type="Pfam" id="PF13468">
    <property type="entry name" value="Glyoxalase_3"/>
    <property type="match status" value="1"/>
</dbReference>
<dbReference type="OrthoDB" id="3743674at2"/>
<keyword evidence="3" id="KW-1185">Reference proteome</keyword>
<proteinExistence type="predicted"/>
<evidence type="ECO:0000313" key="2">
    <source>
        <dbReference type="EMBL" id="ROO86458.1"/>
    </source>
</evidence>
<dbReference type="InterPro" id="IPR025870">
    <property type="entry name" value="Glyoxalase-like_dom"/>
</dbReference>
<evidence type="ECO:0000313" key="3">
    <source>
        <dbReference type="Proteomes" id="UP000272400"/>
    </source>
</evidence>
<dbReference type="RefSeq" id="WP_123665858.1">
    <property type="nucleotide sequence ID" value="NZ_RJKE01000001.1"/>
</dbReference>
<dbReference type="Gene3D" id="3.10.180.10">
    <property type="entry name" value="2,3-Dihydroxybiphenyl 1,2-Dioxygenase, domain 1"/>
    <property type="match status" value="1"/>
</dbReference>
<protein>
    <submittedName>
        <fullName evidence="2">Glyoxalase-like protein</fullName>
    </submittedName>
</protein>
<dbReference type="SUPFAM" id="SSF54593">
    <property type="entry name" value="Glyoxalase/Bleomycin resistance protein/Dihydroxybiphenyl dioxygenase"/>
    <property type="match status" value="1"/>
</dbReference>
<reference evidence="2 3" key="1">
    <citation type="submission" date="2018-11" db="EMBL/GenBank/DDBJ databases">
        <title>Sequencing the genomes of 1000 actinobacteria strains.</title>
        <authorList>
            <person name="Klenk H.-P."/>
        </authorList>
    </citation>
    <scope>NUCLEOTIDE SEQUENCE [LARGE SCALE GENOMIC DNA]</scope>
    <source>
        <strain evidence="2 3">DSM 44254</strain>
    </source>
</reference>
<comment type="caution">
    <text evidence="2">The sequence shown here is derived from an EMBL/GenBank/DDBJ whole genome shotgun (WGS) entry which is preliminary data.</text>
</comment>
<dbReference type="EMBL" id="RJKE01000001">
    <property type="protein sequence ID" value="ROO86458.1"/>
    <property type="molecule type" value="Genomic_DNA"/>
</dbReference>
<evidence type="ECO:0000259" key="1">
    <source>
        <dbReference type="Pfam" id="PF13468"/>
    </source>
</evidence>
<dbReference type="InterPro" id="IPR029068">
    <property type="entry name" value="Glyas_Bleomycin-R_OHBP_Dase"/>
</dbReference>
<gene>
    <name evidence="2" type="ORF">EDD29_4029</name>
</gene>